<dbReference type="InterPro" id="IPR026669">
    <property type="entry name" value="Arsenite_MeTrfase-like"/>
</dbReference>
<sequence>MFDWNSESIRWFEEAAEHTRFYKDIVNLTKNYIRECDTVLDIGCGTGRLSIELSKIVKQVYAIDISEEVINYLKEKCKKNNINNLYTFIGDWRNLNIDIEKFDAIFMCYMGCIYEELEKLMLMTKKFLIMILPEDNKTNTFCLNNFISEFKKEIKDTAKEYISFLLKQKIEFIAIDHECEFGQPFTNQQELKKFIYYYYGGDVWKLVENIVDKILIKKESGYYLPNIRKSKIIIIKNREE</sequence>
<dbReference type="PANTHER" id="PTHR43675:SF30">
    <property type="entry name" value="CYCLOPROPANE-FATTY-ACYL-PHOSPHOLIPID SYNTHASE"/>
    <property type="match status" value="1"/>
</dbReference>
<gene>
    <name evidence="2" type="ORF">ATZ99_10510</name>
</gene>
<dbReference type="PANTHER" id="PTHR43675">
    <property type="entry name" value="ARSENITE METHYLTRANSFERASE"/>
    <property type="match status" value="1"/>
</dbReference>
<dbReference type="OrthoDB" id="9811589at2"/>
<keyword evidence="3" id="KW-1185">Reference proteome</keyword>
<comment type="caution">
    <text evidence="2">The sequence shown here is derived from an EMBL/GenBank/DDBJ whole genome shotgun (WGS) entry which is preliminary data.</text>
</comment>
<dbReference type="InterPro" id="IPR029063">
    <property type="entry name" value="SAM-dependent_MTases_sf"/>
</dbReference>
<dbReference type="CDD" id="cd02440">
    <property type="entry name" value="AdoMet_MTases"/>
    <property type="match status" value="1"/>
</dbReference>
<evidence type="ECO:0000259" key="1">
    <source>
        <dbReference type="Pfam" id="PF13649"/>
    </source>
</evidence>
<dbReference type="Pfam" id="PF13649">
    <property type="entry name" value="Methyltransf_25"/>
    <property type="match status" value="1"/>
</dbReference>
<evidence type="ECO:0000313" key="2">
    <source>
        <dbReference type="EMBL" id="KYO66806.1"/>
    </source>
</evidence>
<dbReference type="GO" id="GO:0008168">
    <property type="term" value="F:methyltransferase activity"/>
    <property type="evidence" value="ECO:0007669"/>
    <property type="project" value="TreeGrafter"/>
</dbReference>
<evidence type="ECO:0000313" key="3">
    <source>
        <dbReference type="Proteomes" id="UP000075737"/>
    </source>
</evidence>
<protein>
    <recommendedName>
        <fullName evidence="1">Methyltransferase domain-containing protein</fullName>
    </recommendedName>
</protein>
<dbReference type="InterPro" id="IPR041698">
    <property type="entry name" value="Methyltransf_25"/>
</dbReference>
<reference evidence="2 3" key="1">
    <citation type="submission" date="2015-12" db="EMBL/GenBank/DDBJ databases">
        <title>Draft genome of Thermovenabulum gondwanense isolated from a red thermophilic microbial mat colonisisng an outflow channel of a bore well.</title>
        <authorList>
            <person name="Patel B.K."/>
        </authorList>
    </citation>
    <scope>NUCLEOTIDE SEQUENCE [LARGE SCALE GENOMIC DNA]</scope>
    <source>
        <strain evidence="2 3">R270</strain>
    </source>
</reference>
<dbReference type="Proteomes" id="UP000075737">
    <property type="component" value="Unassembled WGS sequence"/>
</dbReference>
<accession>A0A161PV97</accession>
<feature type="domain" description="Methyltransferase" evidence="1">
    <location>
        <begin position="39"/>
        <end position="112"/>
    </location>
</feature>
<dbReference type="STRING" id="520767.ATZ99_10510"/>
<dbReference type="EMBL" id="LOHZ01000025">
    <property type="protein sequence ID" value="KYO66806.1"/>
    <property type="molecule type" value="Genomic_DNA"/>
</dbReference>
<dbReference type="Gene3D" id="3.40.50.150">
    <property type="entry name" value="Vaccinia Virus protein VP39"/>
    <property type="match status" value="1"/>
</dbReference>
<dbReference type="SUPFAM" id="SSF53335">
    <property type="entry name" value="S-adenosyl-L-methionine-dependent methyltransferases"/>
    <property type="match status" value="1"/>
</dbReference>
<dbReference type="AlphaFoldDB" id="A0A161PV97"/>
<dbReference type="RefSeq" id="WP_068748182.1">
    <property type="nucleotide sequence ID" value="NZ_LOHZ01000025.1"/>
</dbReference>
<name>A0A161PV97_9FIRM</name>
<proteinExistence type="predicted"/>
<organism evidence="2 3">
    <name type="scientific">Thermovenabulum gondwanense</name>
    <dbReference type="NCBI Taxonomy" id="520767"/>
    <lineage>
        <taxon>Bacteria</taxon>
        <taxon>Bacillati</taxon>
        <taxon>Bacillota</taxon>
        <taxon>Clostridia</taxon>
        <taxon>Thermosediminibacterales</taxon>
        <taxon>Thermosediminibacteraceae</taxon>
        <taxon>Thermovenabulum</taxon>
    </lineage>
</organism>